<name>A0A2P5A530_PARAD</name>
<proteinExistence type="predicted"/>
<dbReference type="OrthoDB" id="10367456at2759"/>
<dbReference type="EMBL" id="JXTB01000967">
    <property type="protein sequence ID" value="PON31643.1"/>
    <property type="molecule type" value="Genomic_DNA"/>
</dbReference>
<gene>
    <name evidence="1" type="ORF">PanWU01x14_368310</name>
</gene>
<comment type="caution">
    <text evidence="1">The sequence shown here is derived from an EMBL/GenBank/DDBJ whole genome shotgun (WGS) entry which is preliminary data.</text>
</comment>
<evidence type="ECO:0000313" key="2">
    <source>
        <dbReference type="Proteomes" id="UP000237105"/>
    </source>
</evidence>
<sequence length="121" mass="13391">MVASRKEALTQAQAKAHEITDPVDLVLSAESIVGPIEIGEYAIMTQSLGTYLRWQKGVGSLPRLKSVGGPRATSISNIATMQRKHTETIASLKQQLAKKDVEHQCKLKEHQAETQRRLDDE</sequence>
<dbReference type="Proteomes" id="UP000237105">
    <property type="component" value="Unassembled WGS sequence"/>
</dbReference>
<reference evidence="2" key="1">
    <citation type="submission" date="2016-06" db="EMBL/GenBank/DDBJ databases">
        <title>Parallel loss of symbiosis genes in relatives of nitrogen-fixing non-legume Parasponia.</title>
        <authorList>
            <person name="Van Velzen R."/>
            <person name="Holmer R."/>
            <person name="Bu F."/>
            <person name="Rutten L."/>
            <person name="Van Zeijl A."/>
            <person name="Liu W."/>
            <person name="Santuari L."/>
            <person name="Cao Q."/>
            <person name="Sharma T."/>
            <person name="Shen D."/>
            <person name="Roswanjaya Y."/>
            <person name="Wardhani T."/>
            <person name="Kalhor M.S."/>
            <person name="Jansen J."/>
            <person name="Van den Hoogen J."/>
            <person name="Gungor B."/>
            <person name="Hartog M."/>
            <person name="Hontelez J."/>
            <person name="Verver J."/>
            <person name="Yang W.-C."/>
            <person name="Schijlen E."/>
            <person name="Repin R."/>
            <person name="Schilthuizen M."/>
            <person name="Schranz E."/>
            <person name="Heidstra R."/>
            <person name="Miyata K."/>
            <person name="Fedorova E."/>
            <person name="Kohlen W."/>
            <person name="Bisseling T."/>
            <person name="Smit S."/>
            <person name="Geurts R."/>
        </authorList>
    </citation>
    <scope>NUCLEOTIDE SEQUENCE [LARGE SCALE GENOMIC DNA]</scope>
    <source>
        <strain evidence="2">cv. WU1-14</strain>
    </source>
</reference>
<evidence type="ECO:0000313" key="1">
    <source>
        <dbReference type="EMBL" id="PON31643.1"/>
    </source>
</evidence>
<accession>A0A2P5A530</accession>
<keyword evidence="2" id="KW-1185">Reference proteome</keyword>
<protein>
    <submittedName>
        <fullName evidence="1">Uncharacterized protein</fullName>
    </submittedName>
</protein>
<organism evidence="1 2">
    <name type="scientific">Parasponia andersonii</name>
    <name type="common">Sponia andersonii</name>
    <dbReference type="NCBI Taxonomy" id="3476"/>
    <lineage>
        <taxon>Eukaryota</taxon>
        <taxon>Viridiplantae</taxon>
        <taxon>Streptophyta</taxon>
        <taxon>Embryophyta</taxon>
        <taxon>Tracheophyta</taxon>
        <taxon>Spermatophyta</taxon>
        <taxon>Magnoliopsida</taxon>
        <taxon>eudicotyledons</taxon>
        <taxon>Gunneridae</taxon>
        <taxon>Pentapetalae</taxon>
        <taxon>rosids</taxon>
        <taxon>fabids</taxon>
        <taxon>Rosales</taxon>
        <taxon>Cannabaceae</taxon>
        <taxon>Parasponia</taxon>
    </lineage>
</organism>
<dbReference type="AlphaFoldDB" id="A0A2P5A530"/>